<dbReference type="Proteomes" id="UP000535890">
    <property type="component" value="Unassembled WGS sequence"/>
</dbReference>
<evidence type="ECO:0000313" key="3">
    <source>
        <dbReference type="EMBL" id="NYD37619.1"/>
    </source>
</evidence>
<keyword evidence="2" id="KW-0812">Transmembrane</keyword>
<protein>
    <recommendedName>
        <fullName evidence="5">DUF3017 family protein</fullName>
    </recommendedName>
</protein>
<evidence type="ECO:0000256" key="2">
    <source>
        <dbReference type="SAM" id="Phobius"/>
    </source>
</evidence>
<dbReference type="EMBL" id="JACCBN010000001">
    <property type="protein sequence ID" value="NYD37619.1"/>
    <property type="molecule type" value="Genomic_DNA"/>
</dbReference>
<dbReference type="AlphaFoldDB" id="A0A7Y9DY55"/>
<comment type="caution">
    <text evidence="3">The sequence shown here is derived from an EMBL/GenBank/DDBJ whole genome shotgun (WGS) entry which is preliminary data.</text>
</comment>
<evidence type="ECO:0000256" key="1">
    <source>
        <dbReference type="SAM" id="MobiDB-lite"/>
    </source>
</evidence>
<gene>
    <name evidence="3" type="ORF">BJ983_003721</name>
</gene>
<keyword evidence="2" id="KW-0472">Membrane</keyword>
<name>A0A7Y9DY55_9PSEU</name>
<keyword evidence="4" id="KW-1185">Reference proteome</keyword>
<organism evidence="3 4">
    <name type="scientific">Actinomycetospora corticicola</name>
    <dbReference type="NCBI Taxonomy" id="663602"/>
    <lineage>
        <taxon>Bacteria</taxon>
        <taxon>Bacillati</taxon>
        <taxon>Actinomycetota</taxon>
        <taxon>Actinomycetes</taxon>
        <taxon>Pseudonocardiales</taxon>
        <taxon>Pseudonocardiaceae</taxon>
        <taxon>Actinomycetospora</taxon>
    </lineage>
</organism>
<dbReference type="RefSeq" id="WP_179795187.1">
    <property type="nucleotide sequence ID" value="NZ_BAABHP010000025.1"/>
</dbReference>
<evidence type="ECO:0008006" key="5">
    <source>
        <dbReference type="Google" id="ProtNLM"/>
    </source>
</evidence>
<dbReference type="InterPro" id="IPR021385">
    <property type="entry name" value="DUF3017"/>
</dbReference>
<evidence type="ECO:0000313" key="4">
    <source>
        <dbReference type="Proteomes" id="UP000535890"/>
    </source>
</evidence>
<feature type="compositionally biased region" description="Low complexity" evidence="1">
    <location>
        <begin position="14"/>
        <end position="28"/>
    </location>
</feature>
<feature type="transmembrane region" description="Helical" evidence="2">
    <location>
        <begin position="80"/>
        <end position="98"/>
    </location>
</feature>
<feature type="transmembrane region" description="Helical" evidence="2">
    <location>
        <begin position="142"/>
        <end position="162"/>
    </location>
</feature>
<accession>A0A7Y9DY55</accession>
<dbReference type="Pfam" id="PF11222">
    <property type="entry name" value="DUF3017"/>
    <property type="match status" value="1"/>
</dbReference>
<keyword evidence="2" id="KW-1133">Transmembrane helix</keyword>
<reference evidence="3 4" key="1">
    <citation type="submission" date="2020-07" db="EMBL/GenBank/DDBJ databases">
        <title>Sequencing the genomes of 1000 actinobacteria strains.</title>
        <authorList>
            <person name="Klenk H.-P."/>
        </authorList>
    </citation>
    <scope>NUCLEOTIDE SEQUENCE [LARGE SCALE GENOMIC DNA]</scope>
    <source>
        <strain evidence="3 4">DSM 45772</strain>
    </source>
</reference>
<sequence length="164" mass="16931">MTTGGGDQAGAERPTGTDPTSGTGTAAPEDAASLPLDDSNDASLPLEEGPPPGEGPRHLRPPRTVGDYARALLHRLRAQAPLAAVLAVALVAFVRIGLQHWRDGTTILGVALLLAAVLRVALPDRTAGLLAVRPRRTDVLTYAIFGLVVILLSLSITGGPLATR</sequence>
<feature type="transmembrane region" description="Helical" evidence="2">
    <location>
        <begin position="104"/>
        <end position="122"/>
    </location>
</feature>
<feature type="region of interest" description="Disordered" evidence="1">
    <location>
        <begin position="1"/>
        <end position="63"/>
    </location>
</feature>
<proteinExistence type="predicted"/>